<feature type="compositionally biased region" description="Basic residues" evidence="6">
    <location>
        <begin position="82"/>
        <end position="92"/>
    </location>
</feature>
<evidence type="ECO:0000256" key="6">
    <source>
        <dbReference type="SAM" id="MobiDB-lite"/>
    </source>
</evidence>
<dbReference type="InterPro" id="IPR009621">
    <property type="entry name" value="UPF0239"/>
</dbReference>
<keyword evidence="5 7" id="KW-0472">Membrane</keyword>
<evidence type="ECO:0000256" key="4">
    <source>
        <dbReference type="ARBA" id="ARBA00022989"/>
    </source>
</evidence>
<dbReference type="Proteomes" id="UP000735302">
    <property type="component" value="Unassembled WGS sequence"/>
</dbReference>
<evidence type="ECO:0000256" key="1">
    <source>
        <dbReference type="ARBA" id="ARBA00004167"/>
    </source>
</evidence>
<evidence type="ECO:0000256" key="3">
    <source>
        <dbReference type="ARBA" id="ARBA00022692"/>
    </source>
</evidence>
<evidence type="ECO:0000313" key="8">
    <source>
        <dbReference type="EMBL" id="GFO21798.1"/>
    </source>
</evidence>
<protein>
    <submittedName>
        <fullName evidence="8">Protein manbal</fullName>
    </submittedName>
</protein>
<dbReference type="GO" id="GO:0016020">
    <property type="term" value="C:membrane"/>
    <property type="evidence" value="ECO:0007669"/>
    <property type="project" value="UniProtKB-SubCell"/>
</dbReference>
<comment type="similarity">
    <text evidence="2">Belongs to the UPF0239 family.</text>
</comment>
<keyword evidence="4 7" id="KW-1133">Transmembrane helix</keyword>
<dbReference type="PANTHER" id="PTHR14409:SF0">
    <property type="entry name" value="PROTEIN MANBAL"/>
    <property type="match status" value="1"/>
</dbReference>
<dbReference type="AlphaFoldDB" id="A0AAV4BRP2"/>
<keyword evidence="3 7" id="KW-0812">Transmembrane</keyword>
<comment type="caution">
    <text evidence="8">The sequence shown here is derived from an EMBL/GenBank/DDBJ whole genome shotgun (WGS) entry which is preliminary data.</text>
</comment>
<evidence type="ECO:0000256" key="2">
    <source>
        <dbReference type="ARBA" id="ARBA00006839"/>
    </source>
</evidence>
<keyword evidence="9" id="KW-1185">Reference proteome</keyword>
<feature type="region of interest" description="Disordered" evidence="6">
    <location>
        <begin position="52"/>
        <end position="92"/>
    </location>
</feature>
<organism evidence="8 9">
    <name type="scientific">Plakobranchus ocellatus</name>
    <dbReference type="NCBI Taxonomy" id="259542"/>
    <lineage>
        <taxon>Eukaryota</taxon>
        <taxon>Metazoa</taxon>
        <taxon>Spiralia</taxon>
        <taxon>Lophotrochozoa</taxon>
        <taxon>Mollusca</taxon>
        <taxon>Gastropoda</taxon>
        <taxon>Heterobranchia</taxon>
        <taxon>Euthyneura</taxon>
        <taxon>Panpulmonata</taxon>
        <taxon>Sacoglossa</taxon>
        <taxon>Placobranchoidea</taxon>
        <taxon>Plakobranchidae</taxon>
        <taxon>Plakobranchus</taxon>
    </lineage>
</organism>
<reference evidence="8 9" key="1">
    <citation type="journal article" date="2021" name="Elife">
        <title>Chloroplast acquisition without the gene transfer in kleptoplastic sea slugs, Plakobranchus ocellatus.</title>
        <authorList>
            <person name="Maeda T."/>
            <person name="Takahashi S."/>
            <person name="Yoshida T."/>
            <person name="Shimamura S."/>
            <person name="Takaki Y."/>
            <person name="Nagai Y."/>
            <person name="Toyoda A."/>
            <person name="Suzuki Y."/>
            <person name="Arimoto A."/>
            <person name="Ishii H."/>
            <person name="Satoh N."/>
            <person name="Nishiyama T."/>
            <person name="Hasebe M."/>
            <person name="Maruyama T."/>
            <person name="Minagawa J."/>
            <person name="Obokata J."/>
            <person name="Shigenobu S."/>
        </authorList>
    </citation>
    <scope>NUCLEOTIDE SEQUENCE [LARGE SCALE GENOMIC DNA]</scope>
</reference>
<comment type="subcellular location">
    <subcellularLocation>
        <location evidence="1">Membrane</location>
        <topology evidence="1">Single-pass membrane protein</topology>
    </subcellularLocation>
</comment>
<dbReference type="Pfam" id="PF06783">
    <property type="entry name" value="UPF0239"/>
    <property type="match status" value="1"/>
</dbReference>
<feature type="transmembrane region" description="Helical" evidence="7">
    <location>
        <begin position="26"/>
        <end position="48"/>
    </location>
</feature>
<sequence>MVDALYQSRGNIMAIVLDEPTLFENVLNYALFVGAFFQLVCIFAAVVVPQSSTEKEDELTTKSQSSLTHQPSHNRSHESSSRRGKKEKKKHR</sequence>
<evidence type="ECO:0000313" key="9">
    <source>
        <dbReference type="Proteomes" id="UP000735302"/>
    </source>
</evidence>
<evidence type="ECO:0000256" key="7">
    <source>
        <dbReference type="SAM" id="Phobius"/>
    </source>
</evidence>
<gene>
    <name evidence="8" type="ORF">PoB_004830300</name>
</gene>
<accession>A0AAV4BRP2</accession>
<evidence type="ECO:0000256" key="5">
    <source>
        <dbReference type="ARBA" id="ARBA00023136"/>
    </source>
</evidence>
<feature type="compositionally biased region" description="Polar residues" evidence="6">
    <location>
        <begin position="61"/>
        <end position="71"/>
    </location>
</feature>
<dbReference type="EMBL" id="BLXT01005284">
    <property type="protein sequence ID" value="GFO21798.1"/>
    <property type="molecule type" value="Genomic_DNA"/>
</dbReference>
<dbReference type="PANTHER" id="PTHR14409">
    <property type="entry name" value="MANNOSIDASE, BETA A, LYSOSOMAL-LIKE, MANBAL PROTEIN"/>
    <property type="match status" value="1"/>
</dbReference>
<proteinExistence type="inferred from homology"/>
<name>A0AAV4BRP2_9GAST</name>